<feature type="non-terminal residue" evidence="2">
    <location>
        <position position="78"/>
    </location>
</feature>
<evidence type="ECO:0000313" key="2">
    <source>
        <dbReference type="EMBL" id="RZB95651.1"/>
    </source>
</evidence>
<keyword evidence="1" id="KW-0732">Signal</keyword>
<comment type="caution">
    <text evidence="2">The sequence shown here is derived from an EMBL/GenBank/DDBJ whole genome shotgun (WGS) entry which is preliminary data.</text>
</comment>
<dbReference type="EMBL" id="QZWG01000008">
    <property type="protein sequence ID" value="RZB95651.1"/>
    <property type="molecule type" value="Genomic_DNA"/>
</dbReference>
<accession>A0A445JB99</accession>
<dbReference type="Proteomes" id="UP000289340">
    <property type="component" value="Chromosome 8"/>
</dbReference>
<evidence type="ECO:0000256" key="1">
    <source>
        <dbReference type="SAM" id="SignalP"/>
    </source>
</evidence>
<organism evidence="2 3">
    <name type="scientific">Glycine soja</name>
    <name type="common">Wild soybean</name>
    <dbReference type="NCBI Taxonomy" id="3848"/>
    <lineage>
        <taxon>Eukaryota</taxon>
        <taxon>Viridiplantae</taxon>
        <taxon>Streptophyta</taxon>
        <taxon>Embryophyta</taxon>
        <taxon>Tracheophyta</taxon>
        <taxon>Spermatophyta</taxon>
        <taxon>Magnoliopsida</taxon>
        <taxon>eudicotyledons</taxon>
        <taxon>Gunneridae</taxon>
        <taxon>Pentapetalae</taxon>
        <taxon>rosids</taxon>
        <taxon>fabids</taxon>
        <taxon>Fabales</taxon>
        <taxon>Fabaceae</taxon>
        <taxon>Papilionoideae</taxon>
        <taxon>50 kb inversion clade</taxon>
        <taxon>NPAAA clade</taxon>
        <taxon>indigoferoid/millettioid clade</taxon>
        <taxon>Phaseoleae</taxon>
        <taxon>Glycine</taxon>
        <taxon>Glycine subgen. Soja</taxon>
    </lineage>
</organism>
<reference evidence="2 3" key="1">
    <citation type="submission" date="2018-09" db="EMBL/GenBank/DDBJ databases">
        <title>A high-quality reference genome of wild soybean provides a powerful tool to mine soybean genomes.</title>
        <authorList>
            <person name="Xie M."/>
            <person name="Chung C.Y.L."/>
            <person name="Li M.-W."/>
            <person name="Wong F.-L."/>
            <person name="Chan T.-F."/>
            <person name="Lam H.-M."/>
        </authorList>
    </citation>
    <scope>NUCLEOTIDE SEQUENCE [LARGE SCALE GENOMIC DNA]</scope>
    <source>
        <strain evidence="3">cv. W05</strain>
        <tissue evidence="2">Hypocotyl of etiolated seedlings</tissue>
    </source>
</reference>
<protein>
    <submittedName>
        <fullName evidence="2">Uncharacterized protein</fullName>
    </submittedName>
</protein>
<feature type="chain" id="PRO_5019146143" evidence="1">
    <location>
        <begin position="26"/>
        <end position="78"/>
    </location>
</feature>
<proteinExistence type="predicted"/>
<dbReference type="PANTHER" id="PTHR48216">
    <property type="match status" value="1"/>
</dbReference>
<dbReference type="PANTHER" id="PTHR48216:SF1">
    <property type="match status" value="1"/>
</dbReference>
<gene>
    <name evidence="2" type="ORF">D0Y65_019828</name>
</gene>
<name>A0A445JB99_GLYSO</name>
<dbReference type="AlphaFoldDB" id="A0A445JB99"/>
<sequence>MASHSFIILALFISISFSSMDMTLAARHLQQTTRSSLQLFPFLPNITLPIPRLPNITLTNVTLPIPRLSNITLPIPNI</sequence>
<evidence type="ECO:0000313" key="3">
    <source>
        <dbReference type="Proteomes" id="UP000289340"/>
    </source>
</evidence>
<keyword evidence="3" id="KW-1185">Reference proteome</keyword>
<feature type="signal peptide" evidence="1">
    <location>
        <begin position="1"/>
        <end position="25"/>
    </location>
</feature>